<gene>
    <name evidence="1" type="ORF">CONPUDRAFT_73862</name>
</gene>
<dbReference type="OrthoDB" id="2669721at2759"/>
<dbReference type="AlphaFoldDB" id="A0A5M3MNV3"/>
<evidence type="ECO:0000313" key="2">
    <source>
        <dbReference type="Proteomes" id="UP000053558"/>
    </source>
</evidence>
<proteinExistence type="predicted"/>
<evidence type="ECO:0000313" key="1">
    <source>
        <dbReference type="EMBL" id="EIW80842.1"/>
    </source>
</evidence>
<dbReference type="KEGG" id="cput:CONPUDRAFT_73862"/>
<dbReference type="Proteomes" id="UP000053558">
    <property type="component" value="Unassembled WGS sequence"/>
</dbReference>
<protein>
    <submittedName>
        <fullName evidence="1">Uncharacterized protein</fullName>
    </submittedName>
</protein>
<dbReference type="EMBL" id="JH711579">
    <property type="protein sequence ID" value="EIW80842.1"/>
    <property type="molecule type" value="Genomic_DNA"/>
</dbReference>
<accession>A0A5M3MNV3</accession>
<sequence>MIPSLDPEPTPSSMPSVDIGEGYALLHKRSKCEWIPVGVPKAVLDNWLGCDCGSIWMWGCDNIWISRNVKIAEEGRTYIGKVQYFAQLDVQDEVTGELRWEGVAVVELYSEPDPDLLTLSSHLFAMCKHMGPEYTHVISIKQITDIVGMVPHRPTLLSGVEEDHFFMAEKPGLDVATFLGHEDEDEQDEDGMDFPPNAV</sequence>
<comment type="caution">
    <text evidence="1">The sequence shown here is derived from an EMBL/GenBank/DDBJ whole genome shotgun (WGS) entry which is preliminary data.</text>
</comment>
<organism evidence="1 2">
    <name type="scientific">Coniophora puteana (strain RWD-64-598)</name>
    <name type="common">Brown rot fungus</name>
    <dbReference type="NCBI Taxonomy" id="741705"/>
    <lineage>
        <taxon>Eukaryota</taxon>
        <taxon>Fungi</taxon>
        <taxon>Dikarya</taxon>
        <taxon>Basidiomycota</taxon>
        <taxon>Agaricomycotina</taxon>
        <taxon>Agaricomycetes</taxon>
        <taxon>Agaricomycetidae</taxon>
        <taxon>Boletales</taxon>
        <taxon>Coniophorineae</taxon>
        <taxon>Coniophoraceae</taxon>
        <taxon>Coniophora</taxon>
    </lineage>
</organism>
<keyword evidence="2" id="KW-1185">Reference proteome</keyword>
<name>A0A5M3MNV3_CONPW</name>
<dbReference type="GeneID" id="19209161"/>
<reference evidence="2" key="1">
    <citation type="journal article" date="2012" name="Science">
        <title>The Paleozoic origin of enzymatic lignin decomposition reconstructed from 31 fungal genomes.</title>
        <authorList>
            <person name="Floudas D."/>
            <person name="Binder M."/>
            <person name="Riley R."/>
            <person name="Barry K."/>
            <person name="Blanchette R.A."/>
            <person name="Henrissat B."/>
            <person name="Martinez A.T."/>
            <person name="Otillar R."/>
            <person name="Spatafora J.W."/>
            <person name="Yadav J.S."/>
            <person name="Aerts A."/>
            <person name="Benoit I."/>
            <person name="Boyd A."/>
            <person name="Carlson A."/>
            <person name="Copeland A."/>
            <person name="Coutinho P.M."/>
            <person name="de Vries R.P."/>
            <person name="Ferreira P."/>
            <person name="Findley K."/>
            <person name="Foster B."/>
            <person name="Gaskell J."/>
            <person name="Glotzer D."/>
            <person name="Gorecki P."/>
            <person name="Heitman J."/>
            <person name="Hesse C."/>
            <person name="Hori C."/>
            <person name="Igarashi K."/>
            <person name="Jurgens J.A."/>
            <person name="Kallen N."/>
            <person name="Kersten P."/>
            <person name="Kohler A."/>
            <person name="Kuees U."/>
            <person name="Kumar T.K.A."/>
            <person name="Kuo A."/>
            <person name="LaButti K."/>
            <person name="Larrondo L.F."/>
            <person name="Lindquist E."/>
            <person name="Ling A."/>
            <person name="Lombard V."/>
            <person name="Lucas S."/>
            <person name="Lundell T."/>
            <person name="Martin R."/>
            <person name="McLaughlin D.J."/>
            <person name="Morgenstern I."/>
            <person name="Morin E."/>
            <person name="Murat C."/>
            <person name="Nagy L.G."/>
            <person name="Nolan M."/>
            <person name="Ohm R.A."/>
            <person name="Patyshakuliyeva A."/>
            <person name="Rokas A."/>
            <person name="Ruiz-Duenas F.J."/>
            <person name="Sabat G."/>
            <person name="Salamov A."/>
            <person name="Samejima M."/>
            <person name="Schmutz J."/>
            <person name="Slot J.C."/>
            <person name="St John F."/>
            <person name="Stenlid J."/>
            <person name="Sun H."/>
            <person name="Sun S."/>
            <person name="Syed K."/>
            <person name="Tsang A."/>
            <person name="Wiebenga A."/>
            <person name="Young D."/>
            <person name="Pisabarro A."/>
            <person name="Eastwood D.C."/>
            <person name="Martin F."/>
            <person name="Cullen D."/>
            <person name="Grigoriev I.V."/>
            <person name="Hibbett D.S."/>
        </authorList>
    </citation>
    <scope>NUCLEOTIDE SEQUENCE [LARGE SCALE GENOMIC DNA]</scope>
    <source>
        <strain evidence="2">RWD-64-598 SS2</strain>
    </source>
</reference>
<dbReference type="RefSeq" id="XP_007769138.1">
    <property type="nucleotide sequence ID" value="XM_007770948.1"/>
</dbReference>